<dbReference type="PANTHER" id="PTHR33845:SF1">
    <property type="entry name" value="C2H2-TYPE DOMAIN-CONTAINING PROTEIN"/>
    <property type="match status" value="1"/>
</dbReference>
<sequence>MICDKCENNRNALVDLQLSLLSSVVKYRREEIRYKVDTAFPKIEEWKAHILRAAHEDGAKSDVIDNLLTTQIFPITDWAMKLLPASFRETQRDWFGKNEKSRHVAVAVTKSEDEEREARTYIHLFEEFTPNWFAVASIIERTLSLFRTATGHWSFVYRATRSACEYFIFLSISSVWMHFLLKKKTFYLSHDISSARAMKTAIDSYGGVKRCHVAVVKIQESNQTMKKHTMTGIQALNNFSFDLSGLRVWRAYNVGPGKLFTPTQVKRFGLPQGPIATGPQVVQPFSIPREDVGVFRSLSKRVECVRPQPCTPQSVVKLPSR</sequence>
<keyword evidence="2" id="KW-1185">Reference proteome</keyword>
<gene>
    <name evidence="1" type="ORF">PEVE_00010663</name>
</gene>
<dbReference type="PANTHER" id="PTHR33845">
    <property type="entry name" value="C2H2-TYPE DOMAIN-CONTAINING PROTEIN"/>
    <property type="match status" value="1"/>
</dbReference>
<protein>
    <submittedName>
        <fullName evidence="1">Uncharacterized protein</fullName>
    </submittedName>
</protein>
<name>A0ABN8LVG3_9CNID</name>
<proteinExistence type="predicted"/>
<comment type="caution">
    <text evidence="1">The sequence shown here is derived from an EMBL/GenBank/DDBJ whole genome shotgun (WGS) entry which is preliminary data.</text>
</comment>
<dbReference type="Proteomes" id="UP001159427">
    <property type="component" value="Unassembled WGS sequence"/>
</dbReference>
<accession>A0ABN8LVG3</accession>
<dbReference type="EMBL" id="CALNXI010000176">
    <property type="protein sequence ID" value="CAH3021275.1"/>
    <property type="molecule type" value="Genomic_DNA"/>
</dbReference>
<reference evidence="1 2" key="1">
    <citation type="submission" date="2022-05" db="EMBL/GenBank/DDBJ databases">
        <authorList>
            <consortium name="Genoscope - CEA"/>
            <person name="William W."/>
        </authorList>
    </citation>
    <scope>NUCLEOTIDE SEQUENCE [LARGE SCALE GENOMIC DNA]</scope>
</reference>
<organism evidence="1 2">
    <name type="scientific">Porites evermanni</name>
    <dbReference type="NCBI Taxonomy" id="104178"/>
    <lineage>
        <taxon>Eukaryota</taxon>
        <taxon>Metazoa</taxon>
        <taxon>Cnidaria</taxon>
        <taxon>Anthozoa</taxon>
        <taxon>Hexacorallia</taxon>
        <taxon>Scleractinia</taxon>
        <taxon>Fungiina</taxon>
        <taxon>Poritidae</taxon>
        <taxon>Porites</taxon>
    </lineage>
</organism>
<evidence type="ECO:0000313" key="2">
    <source>
        <dbReference type="Proteomes" id="UP001159427"/>
    </source>
</evidence>
<evidence type="ECO:0000313" key="1">
    <source>
        <dbReference type="EMBL" id="CAH3021275.1"/>
    </source>
</evidence>